<dbReference type="InterPro" id="IPR050054">
    <property type="entry name" value="UPRTase/APRTase"/>
</dbReference>
<evidence type="ECO:0000313" key="17">
    <source>
        <dbReference type="EMBL" id="WFG97315.1"/>
    </source>
</evidence>
<evidence type="ECO:0000313" key="18">
    <source>
        <dbReference type="Proteomes" id="UP001214629"/>
    </source>
</evidence>
<gene>
    <name evidence="15 17" type="primary">upp</name>
    <name evidence="17" type="ORF">M0C40_00720</name>
</gene>
<evidence type="ECO:0000256" key="3">
    <source>
        <dbReference type="ARBA" id="ARBA00011894"/>
    </source>
</evidence>
<feature type="domain" description="Phosphoribosyltransferase" evidence="16">
    <location>
        <begin position="6"/>
        <end position="207"/>
    </location>
</feature>
<comment type="catalytic activity">
    <reaction evidence="11 15">
        <text>UMP + diphosphate = 5-phospho-alpha-D-ribose 1-diphosphate + uracil</text>
        <dbReference type="Rhea" id="RHEA:13017"/>
        <dbReference type="ChEBI" id="CHEBI:17568"/>
        <dbReference type="ChEBI" id="CHEBI:33019"/>
        <dbReference type="ChEBI" id="CHEBI:57865"/>
        <dbReference type="ChEBI" id="CHEBI:58017"/>
        <dbReference type="EC" id="2.4.2.9"/>
    </reaction>
</comment>
<dbReference type="InterPro" id="IPR029057">
    <property type="entry name" value="PRTase-like"/>
</dbReference>
<dbReference type="GO" id="GO:0005737">
    <property type="term" value="C:cytoplasm"/>
    <property type="evidence" value="ECO:0007669"/>
    <property type="project" value="UniProtKB-ARBA"/>
</dbReference>
<evidence type="ECO:0000256" key="12">
    <source>
        <dbReference type="ARBA" id="ARBA00056901"/>
    </source>
</evidence>
<keyword evidence="4 15" id="KW-0021">Allosteric enzyme</keyword>
<evidence type="ECO:0000256" key="13">
    <source>
        <dbReference type="ARBA" id="ARBA00072146"/>
    </source>
</evidence>
<comment type="activity regulation">
    <text evidence="15">Allosterically activated by GTP.</text>
</comment>
<evidence type="ECO:0000256" key="14">
    <source>
        <dbReference type="ARBA" id="ARBA00079807"/>
    </source>
</evidence>
<dbReference type="SUPFAM" id="SSF53271">
    <property type="entry name" value="PRTase-like"/>
    <property type="match status" value="1"/>
</dbReference>
<keyword evidence="8 15" id="KW-0460">Magnesium</keyword>
<feature type="binding site" evidence="15">
    <location>
        <position position="78"/>
    </location>
    <ligand>
        <name>5-phospho-alpha-D-ribose 1-diphosphate</name>
        <dbReference type="ChEBI" id="CHEBI:58017"/>
    </ligand>
</feature>
<evidence type="ECO:0000256" key="6">
    <source>
        <dbReference type="ARBA" id="ARBA00022679"/>
    </source>
</evidence>
<evidence type="ECO:0000256" key="4">
    <source>
        <dbReference type="ARBA" id="ARBA00022533"/>
    </source>
</evidence>
<dbReference type="Proteomes" id="UP001214629">
    <property type="component" value="Chromosome"/>
</dbReference>
<reference evidence="17 18" key="1">
    <citation type="submission" date="2022-04" db="EMBL/GenBank/DDBJ databases">
        <title>Whole genome of Spiroplasma citri.</title>
        <authorList>
            <person name="Khanchezar A."/>
            <person name="Izadpanah K."/>
            <person name="Taghavi M."/>
            <person name="Ghorbani A."/>
            <person name="Beven L."/>
        </authorList>
    </citation>
    <scope>NUCLEOTIDE SEQUENCE [LARGE SCALE GENOMIC DNA]</scope>
    <source>
        <strain evidence="17 18">D4</strain>
    </source>
</reference>
<feature type="binding site" evidence="15">
    <location>
        <begin position="198"/>
        <end position="200"/>
    </location>
    <ligand>
        <name>uracil</name>
        <dbReference type="ChEBI" id="CHEBI:17568"/>
    </ligand>
</feature>
<accession>A0AAX3T137</accession>
<feature type="binding site" evidence="15">
    <location>
        <position position="103"/>
    </location>
    <ligand>
        <name>5-phospho-alpha-D-ribose 1-diphosphate</name>
        <dbReference type="ChEBI" id="CHEBI:58017"/>
    </ligand>
</feature>
<keyword evidence="7 15" id="KW-0547">Nucleotide-binding</keyword>
<dbReference type="GO" id="GO:0000287">
    <property type="term" value="F:magnesium ion binding"/>
    <property type="evidence" value="ECO:0007669"/>
    <property type="project" value="UniProtKB-UniRule"/>
</dbReference>
<evidence type="ECO:0000256" key="9">
    <source>
        <dbReference type="ARBA" id="ARBA00023134"/>
    </source>
</evidence>
<dbReference type="EC" id="2.4.2.9" evidence="3 15"/>
<evidence type="ECO:0000256" key="10">
    <source>
        <dbReference type="ARBA" id="ARBA00031082"/>
    </source>
</evidence>
<proteinExistence type="inferred from homology"/>
<keyword evidence="5 15" id="KW-0328">Glycosyltransferase</keyword>
<evidence type="ECO:0000256" key="5">
    <source>
        <dbReference type="ARBA" id="ARBA00022676"/>
    </source>
</evidence>
<sequence>MMSFTVIKHPLILDKLTRMRKKESNSKVFKENLDEIAQLMTYEIFRNIELNEFEIETPVAKTKGYKIANDIVLFPILRAGLGMVNGIINLVPNAKIGHIGLYRDEKTLEPHEYFAKKPENINKANVLVLDPMLATGGSANLAIQKVKEWGATNIKLVCLVAAPEGKKCVEEHHPDVDIYAAALDECLDEHGYIIPGLGDAGDRIFGTK</sequence>
<comment type="pathway">
    <text evidence="1 15">Pyrimidine metabolism; UMP biosynthesis via salvage pathway; UMP from uracil: step 1/1.</text>
</comment>
<dbReference type="HAMAP" id="MF_01218_B">
    <property type="entry name" value="Upp_B"/>
    <property type="match status" value="1"/>
</dbReference>
<evidence type="ECO:0000256" key="7">
    <source>
        <dbReference type="ARBA" id="ARBA00022741"/>
    </source>
</evidence>
<dbReference type="CDD" id="cd06223">
    <property type="entry name" value="PRTases_typeI"/>
    <property type="match status" value="1"/>
</dbReference>
<evidence type="ECO:0000256" key="8">
    <source>
        <dbReference type="ARBA" id="ARBA00022842"/>
    </source>
</evidence>
<evidence type="ECO:0000256" key="11">
    <source>
        <dbReference type="ARBA" id="ARBA00052919"/>
    </source>
</evidence>
<feature type="binding site" evidence="15">
    <location>
        <position position="193"/>
    </location>
    <ligand>
        <name>uracil</name>
        <dbReference type="ChEBI" id="CHEBI:17568"/>
    </ligand>
</feature>
<dbReference type="NCBIfam" id="TIGR01091">
    <property type="entry name" value="upp"/>
    <property type="match status" value="1"/>
</dbReference>
<dbReference type="InterPro" id="IPR034332">
    <property type="entry name" value="Upp_B"/>
</dbReference>
<comment type="function">
    <text evidence="12 15">Catalyzes the conversion of uracil and 5-phospho-alpha-D-ribose 1-diphosphate (PRPP) to UMP and diphosphate.</text>
</comment>
<protein>
    <recommendedName>
        <fullName evidence="13 15">Uracil phosphoribosyltransferase</fullName>
        <ecNumber evidence="3 15">2.4.2.9</ecNumber>
    </recommendedName>
    <alternativeName>
        <fullName evidence="10 15">UMP pyrophosphorylase</fullName>
    </alternativeName>
    <alternativeName>
        <fullName evidence="14 15">UPRTase</fullName>
    </alternativeName>
</protein>
<dbReference type="NCBIfam" id="NF001097">
    <property type="entry name" value="PRK00129.1"/>
    <property type="match status" value="1"/>
</dbReference>
<dbReference type="InterPro" id="IPR000836">
    <property type="entry name" value="PRTase_dom"/>
</dbReference>
<comment type="cofactor">
    <cofactor evidence="15">
        <name>Mg(2+)</name>
        <dbReference type="ChEBI" id="CHEBI:18420"/>
    </cofactor>
    <text evidence="15">Binds 1 Mg(2+) ion per subunit. The magnesium is bound as Mg-PRPP.</text>
</comment>
<evidence type="ECO:0000259" key="16">
    <source>
        <dbReference type="Pfam" id="PF14681"/>
    </source>
</evidence>
<organism evidence="17 18">
    <name type="scientific">Spiroplasma citri</name>
    <dbReference type="NCBI Taxonomy" id="2133"/>
    <lineage>
        <taxon>Bacteria</taxon>
        <taxon>Bacillati</taxon>
        <taxon>Mycoplasmatota</taxon>
        <taxon>Mollicutes</taxon>
        <taxon>Entomoplasmatales</taxon>
        <taxon>Spiroplasmataceae</taxon>
        <taxon>Spiroplasma</taxon>
    </lineage>
</organism>
<evidence type="ECO:0000256" key="1">
    <source>
        <dbReference type="ARBA" id="ARBA00005180"/>
    </source>
</evidence>
<keyword evidence="9 15" id="KW-0342">GTP-binding</keyword>
<dbReference type="InterPro" id="IPR005765">
    <property type="entry name" value="UPRT"/>
</dbReference>
<dbReference type="FunFam" id="3.40.50.2020:FF:000003">
    <property type="entry name" value="Uracil phosphoribosyltransferase"/>
    <property type="match status" value="1"/>
</dbReference>
<feature type="binding site" evidence="15">
    <location>
        <begin position="130"/>
        <end position="138"/>
    </location>
    <ligand>
        <name>5-phospho-alpha-D-ribose 1-diphosphate</name>
        <dbReference type="ChEBI" id="CHEBI:58017"/>
    </ligand>
</feature>
<dbReference type="Pfam" id="PF14681">
    <property type="entry name" value="UPRTase"/>
    <property type="match status" value="1"/>
</dbReference>
<dbReference type="PANTHER" id="PTHR32315">
    <property type="entry name" value="ADENINE PHOSPHORIBOSYLTRANSFERASE"/>
    <property type="match status" value="1"/>
</dbReference>
<evidence type="ECO:0000256" key="2">
    <source>
        <dbReference type="ARBA" id="ARBA00009516"/>
    </source>
</evidence>
<keyword evidence="6 15" id="KW-0808">Transferase</keyword>
<dbReference type="GO" id="GO:0004845">
    <property type="term" value="F:uracil phosphoribosyltransferase activity"/>
    <property type="evidence" value="ECO:0007669"/>
    <property type="project" value="UniProtKB-UniRule"/>
</dbReference>
<dbReference type="AlphaFoldDB" id="A0AAX3T137"/>
<comment type="similarity">
    <text evidence="2 15">Belongs to the UPRTase family.</text>
</comment>
<dbReference type="PANTHER" id="PTHR32315:SF4">
    <property type="entry name" value="URACIL PHOSPHORIBOSYLTRANSFERASE, CHLOROPLASTIC"/>
    <property type="match status" value="1"/>
</dbReference>
<name>A0AAX3T137_SPICI</name>
<feature type="binding site" evidence="15">
    <location>
        <position position="199"/>
    </location>
    <ligand>
        <name>5-phospho-alpha-D-ribose 1-diphosphate</name>
        <dbReference type="ChEBI" id="CHEBI:58017"/>
    </ligand>
</feature>
<keyword evidence="18" id="KW-1185">Reference proteome</keyword>
<dbReference type="GO" id="GO:0005525">
    <property type="term" value="F:GTP binding"/>
    <property type="evidence" value="ECO:0007669"/>
    <property type="project" value="UniProtKB-KW"/>
</dbReference>
<evidence type="ECO:0000256" key="15">
    <source>
        <dbReference type="HAMAP-Rule" id="MF_01218"/>
    </source>
</evidence>
<dbReference type="GO" id="GO:0044206">
    <property type="term" value="P:UMP salvage"/>
    <property type="evidence" value="ECO:0007669"/>
    <property type="project" value="UniProtKB-UniRule"/>
</dbReference>
<dbReference type="GO" id="GO:0006223">
    <property type="term" value="P:uracil salvage"/>
    <property type="evidence" value="ECO:0007669"/>
    <property type="project" value="InterPro"/>
</dbReference>
<dbReference type="Gene3D" id="3.40.50.2020">
    <property type="match status" value="1"/>
</dbReference>
<dbReference type="EMBL" id="CP096246">
    <property type="protein sequence ID" value="WFG97315.1"/>
    <property type="molecule type" value="Genomic_DNA"/>
</dbReference>